<protein>
    <recommendedName>
        <fullName evidence="3">HD domain-containing protein</fullName>
    </recommendedName>
</protein>
<keyword evidence="2" id="KW-1185">Reference proteome</keyword>
<organism evidence="1 2">
    <name type="scientific">Paenibacillus swuensis</name>
    <dbReference type="NCBI Taxonomy" id="1178515"/>
    <lineage>
        <taxon>Bacteria</taxon>
        <taxon>Bacillati</taxon>
        <taxon>Bacillota</taxon>
        <taxon>Bacilli</taxon>
        <taxon>Bacillales</taxon>
        <taxon>Paenibacillaceae</taxon>
        <taxon>Paenibacillus</taxon>
    </lineage>
</organism>
<dbReference type="EMBL" id="CP011388">
    <property type="protein sequence ID" value="ANE45357.1"/>
    <property type="molecule type" value="Genomic_DNA"/>
</dbReference>
<dbReference type="RefSeq" id="WP_068603904.1">
    <property type="nucleotide sequence ID" value="NZ_CP011388.1"/>
</dbReference>
<proteinExistence type="predicted"/>
<dbReference type="OrthoDB" id="89777at2"/>
<dbReference type="KEGG" id="pswu:SY83_02340"/>
<accession>A0A172TEN6</accession>
<dbReference type="Proteomes" id="UP000076927">
    <property type="component" value="Chromosome"/>
</dbReference>
<dbReference type="PATRIC" id="fig|1178515.4.peg.452"/>
<dbReference type="STRING" id="1178515.SY83_02340"/>
<reference evidence="1 2" key="1">
    <citation type="submission" date="2015-01" db="EMBL/GenBank/DDBJ databases">
        <title>Paenibacillus swuensis/DY6/whole genome sequencing.</title>
        <authorList>
            <person name="Kim M.K."/>
            <person name="Srinivasan S."/>
            <person name="Lee J.-J."/>
        </authorList>
    </citation>
    <scope>NUCLEOTIDE SEQUENCE [LARGE SCALE GENOMIC DNA]</scope>
    <source>
        <strain evidence="1 2">DY6</strain>
    </source>
</reference>
<evidence type="ECO:0000313" key="2">
    <source>
        <dbReference type="Proteomes" id="UP000076927"/>
    </source>
</evidence>
<dbReference type="AlphaFoldDB" id="A0A172TEN6"/>
<gene>
    <name evidence="1" type="ORF">SY83_02340</name>
</gene>
<evidence type="ECO:0008006" key="3">
    <source>
        <dbReference type="Google" id="ProtNLM"/>
    </source>
</evidence>
<name>A0A172TEN6_9BACL</name>
<evidence type="ECO:0000313" key="1">
    <source>
        <dbReference type="EMBL" id="ANE45357.1"/>
    </source>
</evidence>
<sequence>MYIFGINEVLLTHFKKASGAAGYLRFMIPGLAVELHDFFQIRSDIQRIQKAESIAQKILKLTDFSEMLPIRSEVATLELKRRITYNKQTDHTAHTLYLFLLGIYVYDTVTILKGAIDRSINSSKPIRMFIFQWTFASLLHDIGYLYSEYKDEQNQKSVLSYDNLYNQSSIEKFIGNMSQESMLLFKGIWESFVGEYPLKPTNNINIAEQIINELDNIPWLRDLGFNTTSGLDILSQYEATGVDLRDYTYFMAKNGYNEIPVVDHGVASGLMLFKYSTVWYWLSNETKKYPSLHEEFTRNSQYPRGVLSKHIIPACSAVAHHNISKVKYDYSTTPLLYFSVLCDELQIWDRFLSGSQHIENWNTIEHCMSEQILTEKVNNAEGTDLFNFSVSYNYYEKITKILNLRLNEWDKFVNLSSI</sequence>